<evidence type="ECO:0000313" key="1">
    <source>
        <dbReference type="EMBL" id="GAG15092.1"/>
    </source>
</evidence>
<proteinExistence type="predicted"/>
<reference evidence="1" key="1">
    <citation type="journal article" date="2014" name="Front. Microbiol.">
        <title>High frequency of phylogenetically diverse reductive dehalogenase-homologous genes in deep subseafloor sedimentary metagenomes.</title>
        <authorList>
            <person name="Kawai M."/>
            <person name="Futagami T."/>
            <person name="Toyoda A."/>
            <person name="Takaki Y."/>
            <person name="Nishi S."/>
            <person name="Hori S."/>
            <person name="Arai W."/>
            <person name="Tsubouchi T."/>
            <person name="Morono Y."/>
            <person name="Uchiyama I."/>
            <person name="Ito T."/>
            <person name="Fujiyama A."/>
            <person name="Inagaki F."/>
            <person name="Takami H."/>
        </authorList>
    </citation>
    <scope>NUCLEOTIDE SEQUENCE</scope>
    <source>
        <strain evidence="1">Expedition CK06-06</strain>
    </source>
</reference>
<evidence type="ECO:0008006" key="2">
    <source>
        <dbReference type="Google" id="ProtNLM"/>
    </source>
</evidence>
<gene>
    <name evidence="1" type="ORF">S01H1_59684</name>
</gene>
<sequence length="131" mass="15014">CGIFCGTDCEVYQAAHSSDIEEKREVTKALEQELGIRLDPSSLQCEGCQGPEENMWFECRLCLIRRCGKKQGVKICIECEHYPCHVLKVWLSESQNAPKNIQKITKLGFDQWIEKKLKESKCNMRRSSNSG</sequence>
<feature type="non-terminal residue" evidence="1">
    <location>
        <position position="1"/>
    </location>
</feature>
<dbReference type="Pfam" id="PF12675">
    <property type="entry name" value="DUF3795"/>
    <property type="match status" value="1"/>
</dbReference>
<dbReference type="AlphaFoldDB" id="X0VVE7"/>
<comment type="caution">
    <text evidence="1">The sequence shown here is derived from an EMBL/GenBank/DDBJ whole genome shotgun (WGS) entry which is preliminary data.</text>
</comment>
<accession>X0VVE7</accession>
<dbReference type="EMBL" id="BARS01039050">
    <property type="protein sequence ID" value="GAG15092.1"/>
    <property type="molecule type" value="Genomic_DNA"/>
</dbReference>
<organism evidence="1">
    <name type="scientific">marine sediment metagenome</name>
    <dbReference type="NCBI Taxonomy" id="412755"/>
    <lineage>
        <taxon>unclassified sequences</taxon>
        <taxon>metagenomes</taxon>
        <taxon>ecological metagenomes</taxon>
    </lineage>
</organism>
<dbReference type="InterPro" id="IPR024227">
    <property type="entry name" value="DUF3795"/>
</dbReference>
<protein>
    <recommendedName>
        <fullName evidence="2">DUF3795 domain-containing protein</fullName>
    </recommendedName>
</protein>
<name>X0VVE7_9ZZZZ</name>